<dbReference type="InterPro" id="IPR003959">
    <property type="entry name" value="ATPase_AAA_core"/>
</dbReference>
<dbReference type="RefSeq" id="WP_317791384.1">
    <property type="nucleotide sequence ID" value="NZ_AP028461.1"/>
</dbReference>
<dbReference type="SUPFAM" id="SSF52540">
    <property type="entry name" value="P-loop containing nucleoside triphosphate hydrolases"/>
    <property type="match status" value="1"/>
</dbReference>
<proteinExistence type="predicted"/>
<dbReference type="InterPro" id="IPR051396">
    <property type="entry name" value="Bact_Antivir_Def_Nuclease"/>
</dbReference>
<dbReference type="PANTHER" id="PTHR43581">
    <property type="entry name" value="ATP/GTP PHOSPHATASE"/>
    <property type="match status" value="1"/>
</dbReference>
<evidence type="ECO:0000313" key="2">
    <source>
        <dbReference type="EMBL" id="MFD1364784.1"/>
    </source>
</evidence>
<gene>
    <name evidence="2" type="ORF">ACFQ5G_05435</name>
</gene>
<protein>
    <submittedName>
        <fullName evidence="2">AAA family ATPase</fullName>
    </submittedName>
</protein>
<dbReference type="InterPro" id="IPR027417">
    <property type="entry name" value="P-loop_NTPase"/>
</dbReference>
<accession>A0ABW4A2N7</accession>
<dbReference type="PANTHER" id="PTHR43581:SF2">
    <property type="entry name" value="EXCINUCLEASE ATPASE SUBUNIT"/>
    <property type="match status" value="1"/>
</dbReference>
<evidence type="ECO:0000313" key="3">
    <source>
        <dbReference type="Proteomes" id="UP001597183"/>
    </source>
</evidence>
<sequence length="365" mass="39645">MSLVHDPDVDHFAGDGPPPGVTVRAGLAWMTLRGSAPGAQPILLSTLDVATGRIGDEGPWNANPAGWCCVGYGPFRRLTGNAQPGRTIGGPADRLVSLFDEDAPLAEGVGWLIRQHLRALEGRPGARALKDLALAVLGDGLLPDGYRIEGVDSEGLWVATGDHRFPLKEMSDGYRAVAALVVDLIRHLHETYGRLATETADGSVVVTVPAVVLIDEVDAHLHVSWQKRIGNWLKRHFPRIQFIVTTHSPYICQAADENGLIRLPGPDEDEPPRVVEQDLYERIVYGSGDDAVMSELFGLDTPYSDEAVRLRRELIVLETEVLVGRADDAAVRRYEELRGQLTSSPAARAEELAAGIIADAEQRRS</sequence>
<evidence type="ECO:0000259" key="1">
    <source>
        <dbReference type="Pfam" id="PF13304"/>
    </source>
</evidence>
<organism evidence="2 3">
    <name type="scientific">Actinoplanes sichuanensis</name>
    <dbReference type="NCBI Taxonomy" id="512349"/>
    <lineage>
        <taxon>Bacteria</taxon>
        <taxon>Bacillati</taxon>
        <taxon>Actinomycetota</taxon>
        <taxon>Actinomycetes</taxon>
        <taxon>Micromonosporales</taxon>
        <taxon>Micromonosporaceae</taxon>
        <taxon>Actinoplanes</taxon>
    </lineage>
</organism>
<dbReference type="Proteomes" id="UP001597183">
    <property type="component" value="Unassembled WGS sequence"/>
</dbReference>
<reference evidence="3" key="1">
    <citation type="journal article" date="2019" name="Int. J. Syst. Evol. Microbiol.">
        <title>The Global Catalogue of Microorganisms (GCM) 10K type strain sequencing project: providing services to taxonomists for standard genome sequencing and annotation.</title>
        <authorList>
            <consortium name="The Broad Institute Genomics Platform"/>
            <consortium name="The Broad Institute Genome Sequencing Center for Infectious Disease"/>
            <person name="Wu L."/>
            <person name="Ma J."/>
        </authorList>
    </citation>
    <scope>NUCLEOTIDE SEQUENCE [LARGE SCALE GENOMIC DNA]</scope>
    <source>
        <strain evidence="3">CCM 7526</strain>
    </source>
</reference>
<feature type="domain" description="ATPase AAA-type core" evidence="1">
    <location>
        <begin position="158"/>
        <end position="251"/>
    </location>
</feature>
<dbReference type="EMBL" id="JBHTMK010000005">
    <property type="protein sequence ID" value="MFD1364784.1"/>
    <property type="molecule type" value="Genomic_DNA"/>
</dbReference>
<keyword evidence="3" id="KW-1185">Reference proteome</keyword>
<dbReference type="Gene3D" id="3.40.50.300">
    <property type="entry name" value="P-loop containing nucleotide triphosphate hydrolases"/>
    <property type="match status" value="1"/>
</dbReference>
<comment type="caution">
    <text evidence="2">The sequence shown here is derived from an EMBL/GenBank/DDBJ whole genome shotgun (WGS) entry which is preliminary data.</text>
</comment>
<dbReference type="Pfam" id="PF13304">
    <property type="entry name" value="AAA_21"/>
    <property type="match status" value="1"/>
</dbReference>
<name>A0ABW4A2N7_9ACTN</name>